<dbReference type="EMBL" id="FQ312002">
    <property type="protein sequence ID" value="CBW14935.1"/>
    <property type="molecule type" value="Genomic_DNA"/>
</dbReference>
<gene>
    <name evidence="1" type="ordered locus">PARA_08280</name>
</gene>
<name>A0AB33QJF4_HAEP3</name>
<evidence type="ECO:0000313" key="1">
    <source>
        <dbReference type="EMBL" id="CBW14935.1"/>
    </source>
</evidence>
<dbReference type="Proteomes" id="UP000007052">
    <property type="component" value="Chromosome"/>
</dbReference>
<evidence type="ECO:0000313" key="2">
    <source>
        <dbReference type="Proteomes" id="UP000007052"/>
    </source>
</evidence>
<sequence>MRSVFNEFFFWKSIVKTDRTFFSSIKGHLVGGLKILSLS</sequence>
<reference evidence="2" key="1">
    <citation type="submission" date="2010-07" db="EMBL/GenBank/DDBJ databases">
        <title>The genome sequence of Haemophilus parainfluenzae T3T1.</title>
        <authorList>
            <person name="Crook D."/>
            <person name="Hood D."/>
            <person name="Moxon R."/>
            <person name="Parkhill J."/>
            <person name="Aslett M."/>
            <person name="Bentley S.D."/>
        </authorList>
    </citation>
    <scope>NUCLEOTIDE SEQUENCE [LARGE SCALE GENOMIC DNA]</scope>
    <source>
        <strain evidence="2">T3T1</strain>
    </source>
</reference>
<dbReference type="AlphaFoldDB" id="A0AB33QJF4"/>
<organism evidence="1 2">
    <name type="scientific">Haemophilus parainfluenzae (strain T3T1)</name>
    <dbReference type="NCBI Taxonomy" id="862965"/>
    <lineage>
        <taxon>Bacteria</taxon>
        <taxon>Pseudomonadati</taxon>
        <taxon>Pseudomonadota</taxon>
        <taxon>Gammaproteobacteria</taxon>
        <taxon>Pasteurellales</taxon>
        <taxon>Pasteurellaceae</taxon>
        <taxon>Haemophilus</taxon>
    </lineage>
</organism>
<proteinExistence type="predicted"/>
<dbReference type="KEGG" id="hpr:PARA_08280"/>
<accession>A0AB33QJF4</accession>
<protein>
    <submittedName>
        <fullName evidence="1">Uncharacterized protein</fullName>
    </submittedName>
</protein>